<keyword evidence="7" id="KW-0547">Nucleotide-binding</keyword>
<evidence type="ECO:0000313" key="19">
    <source>
        <dbReference type="EMBL" id="TWU13776.1"/>
    </source>
</evidence>
<evidence type="ECO:0000256" key="14">
    <source>
        <dbReference type="PROSITE-ProRule" id="PRU00169"/>
    </source>
</evidence>
<evidence type="ECO:0000256" key="15">
    <source>
        <dbReference type="RuleBase" id="RU000405"/>
    </source>
</evidence>
<feature type="domain" description="Response regulatory" evidence="17">
    <location>
        <begin position="202"/>
        <end position="318"/>
    </location>
</feature>
<dbReference type="GO" id="GO:0009190">
    <property type="term" value="P:cyclic nucleotide biosynthetic process"/>
    <property type="evidence" value="ECO:0007669"/>
    <property type="project" value="InterPro"/>
</dbReference>
<dbReference type="InterPro" id="IPR029787">
    <property type="entry name" value="Nucleotide_cyclase"/>
</dbReference>
<dbReference type="InterPro" id="IPR001789">
    <property type="entry name" value="Sig_transdc_resp-reg_receiver"/>
</dbReference>
<dbReference type="PROSITE" id="PS50110">
    <property type="entry name" value="RESPONSE_REGULATORY"/>
    <property type="match status" value="1"/>
</dbReference>
<dbReference type="PANTHER" id="PTHR11920">
    <property type="entry name" value="GUANYLYL CYCLASE"/>
    <property type="match status" value="1"/>
</dbReference>
<dbReference type="Gene3D" id="3.40.50.2300">
    <property type="match status" value="1"/>
</dbReference>
<dbReference type="Proteomes" id="UP000320735">
    <property type="component" value="Unassembled WGS sequence"/>
</dbReference>
<dbReference type="CDD" id="cd07302">
    <property type="entry name" value="CHD"/>
    <property type="match status" value="1"/>
</dbReference>
<evidence type="ECO:0000256" key="5">
    <source>
        <dbReference type="ARBA" id="ARBA00022679"/>
    </source>
</evidence>
<gene>
    <name evidence="19" type="primary">cya_3</name>
    <name evidence="19" type="ORF">CA54_26110</name>
</gene>
<evidence type="ECO:0000259" key="17">
    <source>
        <dbReference type="PROSITE" id="PS50110"/>
    </source>
</evidence>
<evidence type="ECO:0000256" key="10">
    <source>
        <dbReference type="ARBA" id="ARBA00022989"/>
    </source>
</evidence>
<reference evidence="19 20" key="1">
    <citation type="submission" date="2019-02" db="EMBL/GenBank/DDBJ databases">
        <title>Deep-cultivation of Planctomycetes and their phenomic and genomic characterization uncovers novel biology.</title>
        <authorList>
            <person name="Wiegand S."/>
            <person name="Jogler M."/>
            <person name="Boedeker C."/>
            <person name="Pinto D."/>
            <person name="Vollmers J."/>
            <person name="Rivas-Marin E."/>
            <person name="Kohn T."/>
            <person name="Peeters S.H."/>
            <person name="Heuer A."/>
            <person name="Rast P."/>
            <person name="Oberbeckmann S."/>
            <person name="Bunk B."/>
            <person name="Jeske O."/>
            <person name="Meyerdierks A."/>
            <person name="Storesund J.E."/>
            <person name="Kallscheuer N."/>
            <person name="Luecker S."/>
            <person name="Lage O.M."/>
            <person name="Pohl T."/>
            <person name="Merkel B.J."/>
            <person name="Hornburger P."/>
            <person name="Mueller R.-W."/>
            <person name="Bruemmer F."/>
            <person name="Labrenz M."/>
            <person name="Spormann A.M."/>
            <person name="Op Den Camp H."/>
            <person name="Overmann J."/>
            <person name="Amann R."/>
            <person name="Jetten M.S.M."/>
            <person name="Mascher T."/>
            <person name="Medema M.H."/>
            <person name="Devos D.P."/>
            <person name="Kaster A.-K."/>
            <person name="Ovreas L."/>
            <person name="Rohde M."/>
            <person name="Galperin M.Y."/>
            <person name="Jogler C."/>
        </authorList>
    </citation>
    <scope>NUCLEOTIDE SEQUENCE [LARGE SCALE GENOMIC DNA]</scope>
    <source>
        <strain evidence="19 20">CA54</strain>
    </source>
</reference>
<evidence type="ECO:0000256" key="7">
    <source>
        <dbReference type="ARBA" id="ARBA00022741"/>
    </source>
</evidence>
<evidence type="ECO:0000256" key="16">
    <source>
        <dbReference type="SAM" id="MobiDB-lite"/>
    </source>
</evidence>
<evidence type="ECO:0000256" key="3">
    <source>
        <dbReference type="ARBA" id="ARBA00012438"/>
    </source>
</evidence>
<keyword evidence="13 15" id="KW-0456">Lyase</keyword>
<evidence type="ECO:0000256" key="11">
    <source>
        <dbReference type="ARBA" id="ARBA00023012"/>
    </source>
</evidence>
<evidence type="ECO:0000313" key="20">
    <source>
        <dbReference type="Proteomes" id="UP000320735"/>
    </source>
</evidence>
<dbReference type="Pfam" id="PF00211">
    <property type="entry name" value="Guanylate_cyc"/>
    <property type="match status" value="1"/>
</dbReference>
<organism evidence="19 20">
    <name type="scientific">Symmachiella macrocystis</name>
    <dbReference type="NCBI Taxonomy" id="2527985"/>
    <lineage>
        <taxon>Bacteria</taxon>
        <taxon>Pseudomonadati</taxon>
        <taxon>Planctomycetota</taxon>
        <taxon>Planctomycetia</taxon>
        <taxon>Planctomycetales</taxon>
        <taxon>Planctomycetaceae</taxon>
        <taxon>Symmachiella</taxon>
    </lineage>
</organism>
<evidence type="ECO:0000256" key="13">
    <source>
        <dbReference type="ARBA" id="ARBA00023239"/>
    </source>
</evidence>
<dbReference type="InterPro" id="IPR050401">
    <property type="entry name" value="Cyclic_nucleotide_synthase"/>
</dbReference>
<dbReference type="OrthoDB" id="20101at2"/>
<dbReference type="GO" id="GO:0005524">
    <property type="term" value="F:ATP binding"/>
    <property type="evidence" value="ECO:0007669"/>
    <property type="project" value="UniProtKB-KW"/>
</dbReference>
<keyword evidence="10" id="KW-1133">Transmembrane helix</keyword>
<accession>A0A5C6BRD0</accession>
<dbReference type="GO" id="GO:0004673">
    <property type="term" value="F:protein histidine kinase activity"/>
    <property type="evidence" value="ECO:0007669"/>
    <property type="project" value="UniProtKB-EC"/>
</dbReference>
<keyword evidence="4 14" id="KW-0597">Phosphoprotein</keyword>
<dbReference type="AlphaFoldDB" id="A0A5C6BRD0"/>
<comment type="similarity">
    <text evidence="15">Belongs to the adenylyl cyclase class-4/guanylyl cyclase family.</text>
</comment>
<protein>
    <recommendedName>
        <fullName evidence="3">histidine kinase</fullName>
        <ecNumber evidence="3">2.7.13.3</ecNumber>
    </recommendedName>
</protein>
<feature type="modified residue" description="4-aspartylphosphate" evidence="14">
    <location>
        <position position="251"/>
    </location>
</feature>
<proteinExistence type="inferred from homology"/>
<keyword evidence="12" id="KW-0472">Membrane</keyword>
<dbReference type="GO" id="GO:0004016">
    <property type="term" value="F:adenylate cyclase activity"/>
    <property type="evidence" value="ECO:0007669"/>
    <property type="project" value="UniProtKB-ARBA"/>
</dbReference>
<comment type="catalytic activity">
    <reaction evidence="1">
        <text>ATP + protein L-histidine = ADP + protein N-phospho-L-histidine.</text>
        <dbReference type="EC" id="2.7.13.3"/>
    </reaction>
</comment>
<keyword evidence="9" id="KW-0067">ATP-binding</keyword>
<dbReference type="EMBL" id="SJPP01000001">
    <property type="protein sequence ID" value="TWU13776.1"/>
    <property type="molecule type" value="Genomic_DNA"/>
</dbReference>
<keyword evidence="8" id="KW-0418">Kinase</keyword>
<dbReference type="SUPFAM" id="SSF52172">
    <property type="entry name" value="CheY-like"/>
    <property type="match status" value="1"/>
</dbReference>
<keyword evidence="5" id="KW-0808">Transferase</keyword>
<dbReference type="InterPro" id="IPR001054">
    <property type="entry name" value="A/G_cyclase"/>
</dbReference>
<dbReference type="RefSeq" id="WP_146371058.1">
    <property type="nucleotide sequence ID" value="NZ_SJPP01000001.1"/>
</dbReference>
<keyword evidence="20" id="KW-1185">Reference proteome</keyword>
<evidence type="ECO:0000256" key="1">
    <source>
        <dbReference type="ARBA" id="ARBA00000085"/>
    </source>
</evidence>
<evidence type="ECO:0000256" key="2">
    <source>
        <dbReference type="ARBA" id="ARBA00004370"/>
    </source>
</evidence>
<dbReference type="PANTHER" id="PTHR11920:SF335">
    <property type="entry name" value="GUANYLATE CYCLASE"/>
    <property type="match status" value="1"/>
</dbReference>
<dbReference type="EC" id="2.7.13.3" evidence="3"/>
<dbReference type="PROSITE" id="PS50125">
    <property type="entry name" value="GUANYLATE_CYCLASE_2"/>
    <property type="match status" value="1"/>
</dbReference>
<feature type="domain" description="Guanylate cyclase" evidence="18">
    <location>
        <begin position="372"/>
        <end position="495"/>
    </location>
</feature>
<comment type="caution">
    <text evidence="19">The sequence shown here is derived from an EMBL/GenBank/DDBJ whole genome shotgun (WGS) entry which is preliminary data.</text>
</comment>
<evidence type="ECO:0000256" key="8">
    <source>
        <dbReference type="ARBA" id="ARBA00022777"/>
    </source>
</evidence>
<dbReference type="FunFam" id="3.40.50.2300:FF:000121">
    <property type="entry name" value="Sensor histidine kinase RcsC"/>
    <property type="match status" value="1"/>
</dbReference>
<feature type="region of interest" description="Disordered" evidence="16">
    <location>
        <begin position="1"/>
        <end position="28"/>
    </location>
</feature>
<feature type="compositionally biased region" description="Polar residues" evidence="16">
    <location>
        <begin position="1"/>
        <end position="10"/>
    </location>
</feature>
<evidence type="ECO:0000259" key="18">
    <source>
        <dbReference type="PROSITE" id="PS50125"/>
    </source>
</evidence>
<evidence type="ECO:0000256" key="6">
    <source>
        <dbReference type="ARBA" id="ARBA00022692"/>
    </source>
</evidence>
<dbReference type="Gene3D" id="3.30.70.1230">
    <property type="entry name" value="Nucleotide cyclase"/>
    <property type="match status" value="1"/>
</dbReference>
<evidence type="ECO:0000256" key="12">
    <source>
        <dbReference type="ARBA" id="ARBA00023136"/>
    </source>
</evidence>
<dbReference type="GO" id="GO:0016020">
    <property type="term" value="C:membrane"/>
    <property type="evidence" value="ECO:0007669"/>
    <property type="project" value="UniProtKB-SubCell"/>
</dbReference>
<dbReference type="Pfam" id="PF00072">
    <property type="entry name" value="Response_reg"/>
    <property type="match status" value="1"/>
</dbReference>
<dbReference type="SMART" id="SM00448">
    <property type="entry name" value="REC"/>
    <property type="match status" value="1"/>
</dbReference>
<sequence>MTHTPRSGGQQRRHDDAQSDLPTTTTTHVADRVRRAFLATKRDELLTPVRVISDVSGHILTVARDMDQPGFSGDILKIQSAGESLTALVHQILAPAAPGEPTVDDESVRSRLRHDMLNELNPVINYSEMWLEDAEEQFLSGFIPELRLIHNAGLRSAELVDKILAAWDIDASDVASDLGDLDHLHAIFDYKKDSAIATEQGHVLVVDDNDINRDILSRHLEIQGHTVVTARDGKEALELLNNGDFDLMLLDIVMPGINGFEVLARTKSDPRLRETPIIMISALEEMEIVARCIELGAEDYLPKPFNPVVLKARVGACLEKRRFRQREISYLNRIEQEKQRADELLHVILPADIVSELKTTNEVAPRRYDNVAVLFADIVDFTSFCEQHSPEEVVSNLQKLVVTWEEIALRHGVQKVKTIGDAFMAACGLFGDSDEPVLNCVRCGLEMIQATLDLPIGWNVRIGIHTGSVVGGVLGRRQYLFDLWGDTVNTAARMESHGIKGSIVLSREAWNRVEKDSQGTPLGAITVKGKGDMEMFRFDGFNETPPSQT</sequence>
<dbReference type="InterPro" id="IPR011006">
    <property type="entry name" value="CheY-like_superfamily"/>
</dbReference>
<comment type="subcellular location">
    <subcellularLocation>
        <location evidence="2">Membrane</location>
    </subcellularLocation>
</comment>
<evidence type="ECO:0000256" key="4">
    <source>
        <dbReference type="ARBA" id="ARBA00022553"/>
    </source>
</evidence>
<evidence type="ECO:0000256" key="9">
    <source>
        <dbReference type="ARBA" id="ARBA00022840"/>
    </source>
</evidence>
<keyword evidence="6" id="KW-0812">Transmembrane</keyword>
<dbReference type="InterPro" id="IPR018297">
    <property type="entry name" value="A/G_cyclase_CS"/>
</dbReference>
<dbReference type="SMART" id="SM00044">
    <property type="entry name" value="CYCc"/>
    <property type="match status" value="1"/>
</dbReference>
<name>A0A5C6BRD0_9PLAN</name>
<dbReference type="GO" id="GO:0000160">
    <property type="term" value="P:phosphorelay signal transduction system"/>
    <property type="evidence" value="ECO:0007669"/>
    <property type="project" value="UniProtKB-KW"/>
</dbReference>
<dbReference type="PROSITE" id="PS00452">
    <property type="entry name" value="GUANYLATE_CYCLASE_1"/>
    <property type="match status" value="1"/>
</dbReference>
<keyword evidence="11" id="KW-0902">Two-component regulatory system</keyword>
<dbReference type="SUPFAM" id="SSF55073">
    <property type="entry name" value="Nucleotide cyclase"/>
    <property type="match status" value="1"/>
</dbReference>